<evidence type="ECO:0000256" key="1">
    <source>
        <dbReference type="ARBA" id="ARBA00004613"/>
    </source>
</evidence>
<dbReference type="InterPro" id="IPR000859">
    <property type="entry name" value="CUB_dom"/>
</dbReference>
<keyword evidence="4" id="KW-0732">Signal</keyword>
<evidence type="ECO:0000313" key="14">
    <source>
        <dbReference type="Proteomes" id="UP001292094"/>
    </source>
</evidence>
<dbReference type="SMART" id="SM00042">
    <property type="entry name" value="CUB"/>
    <property type="match status" value="1"/>
</dbReference>
<dbReference type="GO" id="GO:0004252">
    <property type="term" value="F:serine-type endopeptidase activity"/>
    <property type="evidence" value="ECO:0007669"/>
    <property type="project" value="InterPro"/>
</dbReference>
<sequence>MNNSQSIGKALYLAISWWDRNLQTFLPTLPPPSPPSSPPPPSSPSTSTSPTPSTSTSPTPKHLSRIYLKKSPMIVMCVAGCGGLVRVQASQGGYVFTSPGYPNTYAPFSYCRWFFYTESEGGRLLVQCPVFDVEVSSPCSSGSYLALHDPHTRRDVWYCGNQGPQNEASTSNYLTVTFRGGGHGGASRRGVYCTVSVLSYIPTIPPPTPSPSLCRCGRRGTNTRIVGGTDASLHEFPWMALVLIPDGFCGGALINDRFVLTVAHCVEERVLPNNSLPTVVLGEHERSTPQETTNTLVLQAVRVWPHEDYQSGGSKDNDIALVELASLVSLDTVYPSIAPICPPSAIASDGGLAVTAIGWGFTSVPGNRADVLQKVELVTVPLDQCQDRFQEGTVTNNMICAAAPGKDSCFDDSGSPLMTKVGNHWEVVGLVSFGPSICAQENTTGVYTKVSNYLSWIQNKVGRARTCPPV</sequence>
<reference evidence="13" key="1">
    <citation type="submission" date="2023-11" db="EMBL/GenBank/DDBJ databases">
        <title>Genome assemblies of two species of porcelain crab, Petrolisthes cinctipes and Petrolisthes manimaculis (Anomura: Porcellanidae).</title>
        <authorList>
            <person name="Angst P."/>
        </authorList>
    </citation>
    <scope>NUCLEOTIDE SEQUENCE</scope>
    <source>
        <strain evidence="13">PB745_02</strain>
        <tissue evidence="13">Gill</tissue>
    </source>
</reference>
<dbReference type="EMBL" id="JAWZYT010003605">
    <property type="protein sequence ID" value="KAK4297603.1"/>
    <property type="molecule type" value="Genomic_DNA"/>
</dbReference>
<keyword evidence="5" id="KW-0378">Hydrolase</keyword>
<keyword evidence="3" id="KW-0645">Protease</keyword>
<dbReference type="GO" id="GO:0005576">
    <property type="term" value="C:extracellular region"/>
    <property type="evidence" value="ECO:0007669"/>
    <property type="project" value="UniProtKB-SubCell"/>
</dbReference>
<organism evidence="13 14">
    <name type="scientific">Petrolisthes manimaculis</name>
    <dbReference type="NCBI Taxonomy" id="1843537"/>
    <lineage>
        <taxon>Eukaryota</taxon>
        <taxon>Metazoa</taxon>
        <taxon>Ecdysozoa</taxon>
        <taxon>Arthropoda</taxon>
        <taxon>Crustacea</taxon>
        <taxon>Multicrustacea</taxon>
        <taxon>Malacostraca</taxon>
        <taxon>Eumalacostraca</taxon>
        <taxon>Eucarida</taxon>
        <taxon>Decapoda</taxon>
        <taxon>Pleocyemata</taxon>
        <taxon>Anomura</taxon>
        <taxon>Galatheoidea</taxon>
        <taxon>Porcellanidae</taxon>
        <taxon>Petrolisthes</taxon>
    </lineage>
</organism>
<dbReference type="CDD" id="cd00190">
    <property type="entry name" value="Tryp_SPc"/>
    <property type="match status" value="1"/>
</dbReference>
<evidence type="ECO:0000256" key="8">
    <source>
        <dbReference type="ARBA" id="ARBA00023157"/>
    </source>
</evidence>
<dbReference type="InterPro" id="IPR009003">
    <property type="entry name" value="Peptidase_S1_PA"/>
</dbReference>
<dbReference type="SMART" id="SM00020">
    <property type="entry name" value="Tryp_SPc"/>
    <property type="match status" value="1"/>
</dbReference>
<evidence type="ECO:0000256" key="5">
    <source>
        <dbReference type="ARBA" id="ARBA00022801"/>
    </source>
</evidence>
<dbReference type="PANTHER" id="PTHR24252">
    <property type="entry name" value="ACROSIN-RELATED"/>
    <property type="match status" value="1"/>
</dbReference>
<keyword evidence="7" id="KW-0865">Zymogen</keyword>
<feature type="compositionally biased region" description="Pro residues" evidence="10">
    <location>
        <begin position="28"/>
        <end position="43"/>
    </location>
</feature>
<gene>
    <name evidence="13" type="ORF">Pmani_029993</name>
</gene>
<evidence type="ECO:0000256" key="2">
    <source>
        <dbReference type="ARBA" id="ARBA00022525"/>
    </source>
</evidence>
<proteinExistence type="predicted"/>
<evidence type="ECO:0000256" key="9">
    <source>
        <dbReference type="PROSITE-ProRule" id="PRU00059"/>
    </source>
</evidence>
<dbReference type="Proteomes" id="UP001292094">
    <property type="component" value="Unassembled WGS sequence"/>
</dbReference>
<evidence type="ECO:0000256" key="6">
    <source>
        <dbReference type="ARBA" id="ARBA00022825"/>
    </source>
</evidence>
<dbReference type="GO" id="GO:0006508">
    <property type="term" value="P:proteolysis"/>
    <property type="evidence" value="ECO:0007669"/>
    <property type="project" value="UniProtKB-KW"/>
</dbReference>
<feature type="compositionally biased region" description="Low complexity" evidence="10">
    <location>
        <begin position="44"/>
        <end position="60"/>
    </location>
</feature>
<evidence type="ECO:0000256" key="10">
    <source>
        <dbReference type="SAM" id="MobiDB-lite"/>
    </source>
</evidence>
<dbReference type="SUPFAM" id="SSF49854">
    <property type="entry name" value="Spermadhesin, CUB domain"/>
    <property type="match status" value="1"/>
</dbReference>
<dbReference type="Gene3D" id="2.40.10.10">
    <property type="entry name" value="Trypsin-like serine proteases"/>
    <property type="match status" value="1"/>
</dbReference>
<evidence type="ECO:0000313" key="13">
    <source>
        <dbReference type="EMBL" id="KAK4297603.1"/>
    </source>
</evidence>
<evidence type="ECO:0000259" key="11">
    <source>
        <dbReference type="PROSITE" id="PS01180"/>
    </source>
</evidence>
<feature type="region of interest" description="Disordered" evidence="10">
    <location>
        <begin position="28"/>
        <end position="61"/>
    </location>
</feature>
<feature type="domain" description="Peptidase S1" evidence="12">
    <location>
        <begin position="225"/>
        <end position="462"/>
    </location>
</feature>
<evidence type="ECO:0000256" key="7">
    <source>
        <dbReference type="ARBA" id="ARBA00023145"/>
    </source>
</evidence>
<dbReference type="InterPro" id="IPR001314">
    <property type="entry name" value="Peptidase_S1A"/>
</dbReference>
<keyword evidence="2" id="KW-0964">Secreted</keyword>
<dbReference type="SUPFAM" id="SSF50494">
    <property type="entry name" value="Trypsin-like serine proteases"/>
    <property type="match status" value="1"/>
</dbReference>
<dbReference type="AlphaFoldDB" id="A0AAE1TTB4"/>
<dbReference type="Pfam" id="PF00089">
    <property type="entry name" value="Trypsin"/>
    <property type="match status" value="1"/>
</dbReference>
<comment type="caution">
    <text evidence="13">The sequence shown here is derived from an EMBL/GenBank/DDBJ whole genome shotgun (WGS) entry which is preliminary data.</text>
</comment>
<evidence type="ECO:0000259" key="12">
    <source>
        <dbReference type="PROSITE" id="PS50240"/>
    </source>
</evidence>
<name>A0AAE1TTB4_9EUCA</name>
<accession>A0AAE1TTB4</accession>
<dbReference type="Gene3D" id="2.60.120.290">
    <property type="entry name" value="Spermadhesin, CUB domain"/>
    <property type="match status" value="1"/>
</dbReference>
<dbReference type="CDD" id="cd00041">
    <property type="entry name" value="CUB"/>
    <property type="match status" value="1"/>
</dbReference>
<dbReference type="PROSITE" id="PS50240">
    <property type="entry name" value="TRYPSIN_DOM"/>
    <property type="match status" value="1"/>
</dbReference>
<dbReference type="Pfam" id="PF00431">
    <property type="entry name" value="CUB"/>
    <property type="match status" value="1"/>
</dbReference>
<protein>
    <submittedName>
        <fullName evidence="13">Uncharacterized protein</fullName>
    </submittedName>
</protein>
<keyword evidence="6" id="KW-0720">Serine protease</keyword>
<dbReference type="PANTHER" id="PTHR24252:SF7">
    <property type="entry name" value="HYALIN"/>
    <property type="match status" value="1"/>
</dbReference>
<dbReference type="PROSITE" id="PS01180">
    <property type="entry name" value="CUB"/>
    <property type="match status" value="1"/>
</dbReference>
<feature type="domain" description="CUB" evidence="11">
    <location>
        <begin position="81"/>
        <end position="198"/>
    </location>
</feature>
<keyword evidence="8" id="KW-1015">Disulfide bond</keyword>
<keyword evidence="14" id="KW-1185">Reference proteome</keyword>
<dbReference type="InterPro" id="IPR043504">
    <property type="entry name" value="Peptidase_S1_PA_chymotrypsin"/>
</dbReference>
<dbReference type="PRINTS" id="PR00722">
    <property type="entry name" value="CHYMOTRYPSIN"/>
</dbReference>
<evidence type="ECO:0000256" key="4">
    <source>
        <dbReference type="ARBA" id="ARBA00022729"/>
    </source>
</evidence>
<dbReference type="InterPro" id="IPR035914">
    <property type="entry name" value="Sperma_CUB_dom_sf"/>
</dbReference>
<dbReference type="FunFam" id="2.40.10.10:FF:000146">
    <property type="entry name" value="Serine protease 53"/>
    <property type="match status" value="1"/>
</dbReference>
<comment type="caution">
    <text evidence="9">Lacks conserved residue(s) required for the propagation of feature annotation.</text>
</comment>
<dbReference type="InterPro" id="IPR001254">
    <property type="entry name" value="Trypsin_dom"/>
</dbReference>
<comment type="subcellular location">
    <subcellularLocation>
        <location evidence="1">Secreted</location>
    </subcellularLocation>
</comment>
<evidence type="ECO:0000256" key="3">
    <source>
        <dbReference type="ARBA" id="ARBA00022670"/>
    </source>
</evidence>